<evidence type="ECO:0000313" key="4">
    <source>
        <dbReference type="EMBL" id="CAA7057291.1"/>
    </source>
</evidence>
<dbReference type="InterPro" id="IPR036354">
    <property type="entry name" value="Prot_inh_pot1_sf"/>
</dbReference>
<gene>
    <name evidence="4" type="ORF">MERR_LOCUS44527</name>
</gene>
<keyword evidence="3" id="KW-0722">Serine protease inhibitor</keyword>
<comment type="similarity">
    <text evidence="1">Belongs to the protease inhibitor I13 (potato type I serine protease inhibitor) family.</text>
</comment>
<proteinExistence type="inferred from homology"/>
<dbReference type="SUPFAM" id="SSF54654">
    <property type="entry name" value="CI-2 family of serine protease inhibitors"/>
    <property type="match status" value="1"/>
</dbReference>
<dbReference type="Pfam" id="PF00280">
    <property type="entry name" value="potato_inhibit"/>
    <property type="match status" value="1"/>
</dbReference>
<evidence type="ECO:0000256" key="2">
    <source>
        <dbReference type="ARBA" id="ARBA00022690"/>
    </source>
</evidence>
<keyword evidence="2" id="KW-0646">Protease inhibitor</keyword>
<dbReference type="PANTHER" id="PTHR33091">
    <property type="entry name" value="PROTEIN, PUTATIVE, EXPRESSED-RELATED"/>
    <property type="match status" value="1"/>
</dbReference>
<dbReference type="GO" id="GO:0004867">
    <property type="term" value="F:serine-type endopeptidase inhibitor activity"/>
    <property type="evidence" value="ECO:0007669"/>
    <property type="project" value="UniProtKB-KW"/>
</dbReference>
<sequence>MPNSCPTLGPRCEYCTCSGGGCQSRFPGLKVEWPELTGASGTVAKAKIESDNPHVTAFIYPQGEVYLPAINCCNRVVLYVPSDNCPNGPVINRPIVG</sequence>
<dbReference type="InterPro" id="IPR000864">
    <property type="entry name" value="Prot_inh_pot1"/>
</dbReference>
<organism evidence="4 5">
    <name type="scientific">Microthlaspi erraticum</name>
    <dbReference type="NCBI Taxonomy" id="1685480"/>
    <lineage>
        <taxon>Eukaryota</taxon>
        <taxon>Viridiplantae</taxon>
        <taxon>Streptophyta</taxon>
        <taxon>Embryophyta</taxon>
        <taxon>Tracheophyta</taxon>
        <taxon>Spermatophyta</taxon>
        <taxon>Magnoliopsida</taxon>
        <taxon>eudicotyledons</taxon>
        <taxon>Gunneridae</taxon>
        <taxon>Pentapetalae</taxon>
        <taxon>rosids</taxon>
        <taxon>malvids</taxon>
        <taxon>Brassicales</taxon>
        <taxon>Brassicaceae</taxon>
        <taxon>Coluteocarpeae</taxon>
        <taxon>Microthlaspi</taxon>
    </lineage>
</organism>
<dbReference type="GO" id="GO:0009611">
    <property type="term" value="P:response to wounding"/>
    <property type="evidence" value="ECO:0007669"/>
    <property type="project" value="InterPro"/>
</dbReference>
<reference evidence="4" key="1">
    <citation type="submission" date="2020-01" db="EMBL/GenBank/DDBJ databases">
        <authorList>
            <person name="Mishra B."/>
        </authorList>
    </citation>
    <scope>NUCLEOTIDE SEQUENCE [LARGE SCALE GENOMIC DNA]</scope>
</reference>
<keyword evidence="5" id="KW-1185">Reference proteome</keyword>
<name>A0A6D2KVN9_9BRAS</name>
<evidence type="ECO:0000313" key="5">
    <source>
        <dbReference type="Proteomes" id="UP000467841"/>
    </source>
</evidence>
<dbReference type="EMBL" id="CACVBM020001684">
    <property type="protein sequence ID" value="CAA7057291.1"/>
    <property type="molecule type" value="Genomic_DNA"/>
</dbReference>
<protein>
    <submittedName>
        <fullName evidence="4">Uncharacterized protein</fullName>
    </submittedName>
</protein>
<evidence type="ECO:0000256" key="1">
    <source>
        <dbReference type="ARBA" id="ARBA00008210"/>
    </source>
</evidence>
<dbReference type="Proteomes" id="UP000467841">
    <property type="component" value="Unassembled WGS sequence"/>
</dbReference>
<evidence type="ECO:0000256" key="3">
    <source>
        <dbReference type="ARBA" id="ARBA00022900"/>
    </source>
</evidence>
<comment type="caution">
    <text evidence="4">The sequence shown here is derived from an EMBL/GenBank/DDBJ whole genome shotgun (WGS) entry which is preliminary data.</text>
</comment>
<dbReference type="AlphaFoldDB" id="A0A6D2KVN9"/>
<accession>A0A6D2KVN9</accession>
<dbReference type="PANTHER" id="PTHR33091:SF99">
    <property type="entry name" value="INHIBITOR OF TRYPSIN_HAGEMAN FACTOR-LIKE PROTEIN-RELATED"/>
    <property type="match status" value="1"/>
</dbReference>
<dbReference type="Gene3D" id="3.30.10.10">
    <property type="entry name" value="Trypsin Inhibitor V, subunit A"/>
    <property type="match status" value="1"/>
</dbReference>
<dbReference type="OrthoDB" id="10013825at2759"/>